<name>A0A0Q3VUF6_SETIT</name>
<reference evidence="2" key="1">
    <citation type="journal article" date="2012" name="Nat. Biotechnol.">
        <title>Reference genome sequence of the model plant Setaria.</title>
        <authorList>
            <person name="Bennetzen J.L."/>
            <person name="Schmutz J."/>
            <person name="Wang H."/>
            <person name="Percifield R."/>
            <person name="Hawkins J."/>
            <person name="Pontaroli A.C."/>
            <person name="Estep M."/>
            <person name="Feng L."/>
            <person name="Vaughn J.N."/>
            <person name="Grimwood J."/>
            <person name="Jenkins J."/>
            <person name="Barry K."/>
            <person name="Lindquist E."/>
            <person name="Hellsten U."/>
            <person name="Deshpande S."/>
            <person name="Wang X."/>
            <person name="Wu X."/>
            <person name="Mitros T."/>
            <person name="Triplett J."/>
            <person name="Yang X."/>
            <person name="Ye C.Y."/>
            <person name="Mauro-Herrera M."/>
            <person name="Wang L."/>
            <person name="Li P."/>
            <person name="Sharma M."/>
            <person name="Sharma R."/>
            <person name="Ronald P.C."/>
            <person name="Panaud O."/>
            <person name="Kellogg E.A."/>
            <person name="Brutnell T.P."/>
            <person name="Doust A.N."/>
            <person name="Tuskan G.A."/>
            <person name="Rokhsar D."/>
            <person name="Devos K.M."/>
        </authorList>
    </citation>
    <scope>NUCLEOTIDE SEQUENCE [LARGE SCALE GENOMIC DNA]</scope>
    <source>
        <strain evidence="2">cv. Yugu1</strain>
    </source>
</reference>
<accession>A0A0Q3VUF6</accession>
<dbReference type="Gramene" id="KQL30325">
    <property type="protein sequence ID" value="KQL30325"/>
    <property type="gene ID" value="SETIT_0199962mg"/>
</dbReference>
<sequence>MEEDLQVLDAIFVPTFRCKCSSCDTTSLTAVAGHEAFVKSPSELCPVQCSAGGKRQPILLHQPRRVIRSRGGIRLICSPPPMGIPSRRIHLLV</sequence>
<organism evidence="1 2">
    <name type="scientific">Setaria italica</name>
    <name type="common">Foxtail millet</name>
    <name type="synonym">Panicum italicum</name>
    <dbReference type="NCBI Taxonomy" id="4555"/>
    <lineage>
        <taxon>Eukaryota</taxon>
        <taxon>Viridiplantae</taxon>
        <taxon>Streptophyta</taxon>
        <taxon>Embryophyta</taxon>
        <taxon>Tracheophyta</taxon>
        <taxon>Spermatophyta</taxon>
        <taxon>Magnoliopsida</taxon>
        <taxon>Liliopsida</taxon>
        <taxon>Poales</taxon>
        <taxon>Poaceae</taxon>
        <taxon>PACMAD clade</taxon>
        <taxon>Panicoideae</taxon>
        <taxon>Panicodae</taxon>
        <taxon>Paniceae</taxon>
        <taxon>Cenchrinae</taxon>
        <taxon>Setaria</taxon>
    </lineage>
</organism>
<evidence type="ECO:0000313" key="2">
    <source>
        <dbReference type="Proteomes" id="UP000004995"/>
    </source>
</evidence>
<dbReference type="AlphaFoldDB" id="A0A0Q3VUF6"/>
<reference evidence="1" key="2">
    <citation type="submission" date="2018-08" db="UniProtKB">
        <authorList>
            <consortium name="EnsemblPlants"/>
        </authorList>
    </citation>
    <scope>IDENTIFICATION</scope>
    <source>
        <strain evidence="1">Yugu1</strain>
    </source>
</reference>
<evidence type="ECO:0000313" key="1">
    <source>
        <dbReference type="EnsemblPlants" id="KQL30325"/>
    </source>
</evidence>
<protein>
    <submittedName>
        <fullName evidence="1">Uncharacterized protein</fullName>
    </submittedName>
</protein>
<dbReference type="EnsemblPlants" id="KQL30325">
    <property type="protein sequence ID" value="KQL30325"/>
    <property type="gene ID" value="SETIT_0199962mg"/>
</dbReference>
<proteinExistence type="predicted"/>
<keyword evidence="2" id="KW-1185">Reference proteome</keyword>
<dbReference type="Proteomes" id="UP000004995">
    <property type="component" value="Unassembled WGS sequence"/>
</dbReference>
<dbReference type="EMBL" id="AGNK02000423">
    <property type="status" value="NOT_ANNOTATED_CDS"/>
    <property type="molecule type" value="Genomic_DNA"/>
</dbReference>
<dbReference type="InParanoid" id="A0A0Q3VUF6"/>